<evidence type="ECO:0000256" key="2">
    <source>
        <dbReference type="HAMAP-Rule" id="MF_01843"/>
    </source>
</evidence>
<organism evidence="4 5">
    <name type="scientific">Limnothrix redekei LRLZ20PSL1</name>
    <dbReference type="NCBI Taxonomy" id="3112953"/>
    <lineage>
        <taxon>Bacteria</taxon>
        <taxon>Bacillati</taxon>
        <taxon>Cyanobacteriota</taxon>
        <taxon>Cyanophyceae</taxon>
        <taxon>Pseudanabaenales</taxon>
        <taxon>Pseudanabaenaceae</taxon>
        <taxon>Limnothrix</taxon>
    </lineage>
</organism>
<dbReference type="RefSeq" id="WP_393010098.1">
    <property type="nucleotide sequence ID" value="NZ_JAZAQF010000006.1"/>
</dbReference>
<keyword evidence="1 2" id="KW-0175">Coiled coil</keyword>
<comment type="caution">
    <text evidence="4">The sequence shown here is derived from an EMBL/GenBank/DDBJ whole genome shotgun (WGS) entry which is preliminary data.</text>
</comment>
<dbReference type="Pfam" id="PF11264">
    <property type="entry name" value="ThylakoidFormat"/>
    <property type="match status" value="1"/>
</dbReference>
<comment type="function">
    <text evidence="2">May be involved in photosynthetic membrane biogenesis.</text>
</comment>
<reference evidence="5" key="1">
    <citation type="journal article" date="2024" name="Algal Res.">
        <title>Biochemical, toxicological and genomic investigation of a high-biomass producing Limnothrix strain isolated from Italian shallow drinking water reservoir.</title>
        <authorList>
            <person name="Simonazzi M."/>
            <person name="Shishido T.K."/>
            <person name="Delbaje E."/>
            <person name="Wahlsten M."/>
            <person name="Fewer D.P."/>
            <person name="Sivonen K."/>
            <person name="Pezzolesi L."/>
            <person name="Pistocchi R."/>
        </authorList>
    </citation>
    <scope>NUCLEOTIDE SEQUENCE [LARGE SCALE GENOMIC DNA]</scope>
    <source>
        <strain evidence="5">LRLZ20PSL1</strain>
    </source>
</reference>
<protein>
    <recommendedName>
        <fullName evidence="2">Protein Thf1</fullName>
    </recommendedName>
</protein>
<comment type="similarity">
    <text evidence="2">Belongs to the THF1 family.</text>
</comment>
<keyword evidence="5" id="KW-1185">Reference proteome</keyword>
<name>A0ABW7C512_9CYAN</name>
<dbReference type="HAMAP" id="MF_01843">
    <property type="entry name" value="Thf1"/>
    <property type="match status" value="1"/>
</dbReference>
<dbReference type="NCBIfam" id="TIGR03060">
    <property type="entry name" value="PS_II_psb29"/>
    <property type="match status" value="1"/>
</dbReference>
<feature type="region of interest" description="Disordered" evidence="3">
    <location>
        <begin position="219"/>
        <end position="248"/>
    </location>
</feature>
<evidence type="ECO:0000256" key="3">
    <source>
        <dbReference type="SAM" id="MobiDB-lite"/>
    </source>
</evidence>
<evidence type="ECO:0000313" key="4">
    <source>
        <dbReference type="EMBL" id="MFG3816315.1"/>
    </source>
</evidence>
<proteinExistence type="inferred from homology"/>
<feature type="compositionally biased region" description="Low complexity" evidence="3">
    <location>
        <begin position="222"/>
        <end position="241"/>
    </location>
</feature>
<evidence type="ECO:0000313" key="5">
    <source>
        <dbReference type="Proteomes" id="UP001604335"/>
    </source>
</evidence>
<dbReference type="Proteomes" id="UP001604335">
    <property type="component" value="Unassembled WGS sequence"/>
</dbReference>
<accession>A0ABW7C512</accession>
<dbReference type="PANTHER" id="PTHR34793:SF1">
    <property type="entry name" value="PROTEIN THYLAKOID FORMATION 1, CHLOROPLASTIC"/>
    <property type="match status" value="1"/>
</dbReference>
<dbReference type="EMBL" id="JAZAQF010000006">
    <property type="protein sequence ID" value="MFG3816315.1"/>
    <property type="molecule type" value="Genomic_DNA"/>
</dbReference>
<sequence>MNEIRTVSETKRTFYSLHQRPINAIYRRVVEELMVEMHLLSVSVDFRFESIYALGVVTAFDRFMAGYQPDRDLGSIFNALCQSVGGNVDDYRHRADRLLEAAKVASADDLAAALNRAEGSGGALREAADVLANGQPFKYSRLFGIGLYTLLESTTSDLAGNAEQIKAWIDRLGTTLNLPIEKLQKDLELYRGNLEKIAQARITYEDMLEAERRKREQRALEKAAAAEAKAASEAASESNAAPSPADPS</sequence>
<evidence type="ECO:0000256" key="1">
    <source>
        <dbReference type="ARBA" id="ARBA00023054"/>
    </source>
</evidence>
<dbReference type="PANTHER" id="PTHR34793">
    <property type="entry name" value="PROTEIN THYLAKOID FORMATION 1, CHLOROPLASTIC"/>
    <property type="match status" value="1"/>
</dbReference>
<dbReference type="InterPro" id="IPR017499">
    <property type="entry name" value="Thf1"/>
</dbReference>
<gene>
    <name evidence="4" type="primary">psb29</name>
    <name evidence="2" type="synonym">thf1</name>
    <name evidence="4" type="ORF">VPK24_01595</name>
</gene>